<dbReference type="GO" id="GO:0055056">
    <property type="term" value="F:D-glucose transmembrane transporter activity"/>
    <property type="evidence" value="ECO:0000318"/>
    <property type="project" value="GO_Central"/>
</dbReference>
<evidence type="ECO:0000256" key="5">
    <source>
        <dbReference type="SAM" id="MobiDB-lite"/>
    </source>
</evidence>
<feature type="domain" description="Major facilitator superfamily (MFS) profile" evidence="7">
    <location>
        <begin position="42"/>
        <end position="508"/>
    </location>
</feature>
<protein>
    <recommendedName>
        <fullName evidence="7">Major facilitator superfamily (MFS) profile domain-containing protein</fullName>
    </recommendedName>
</protein>
<dbReference type="PANTHER" id="PTHR23503:SF32">
    <property type="entry name" value="SOLUTE CARRIER FAMILY 2, FACILITATED GLUCOSE TRANSPORTER MEMBER 5"/>
    <property type="match status" value="1"/>
</dbReference>
<sequence>MASRRPTKQKNYRPPQPRNLTTQPIIHASRLIQQKEKKNKVLIRERGRIAFIQLLPVRRLNFYNTTYHLKNSVGIDKGFLTILYSLTLAMFSMGGLIGSLLFSPIVDKFGRKGALMLNNFLSMGSSVLMGLSATIRAYEYTIFSRMVNGICTGIFACAVPLYLAEVSPKNLRGGIMTVSRIFVVVGILVALWFGAGWRRPLRSHVSPVCTEWPILLSIPGGMALFQVLILPFFPESPRFLLIQKRKGRESLQMLRCQLNVDQEIEELYQEDQAEKAEKVMSGMKIICYRGLRWQVVSVIILMSGQQLSGFSAVRATSLVQPHVGHCVQFWSLQFYKDIFVCVRKTQALSPRSGAVPQVIIAELFLQSSRSTAFSLGGFMYWLISLLTGVIFRQVESKIGSYSFLLFWPLCFGIFFYIFKIIPETKGKTFLDIRRLMNVHVNVARKIQVQGFGMDTKPTDAKAMDTKPTDTKAKGTKPIAQPCLRLLEGGPTLFSSSALIVPTSASGEL</sequence>
<reference evidence="8" key="3">
    <citation type="submission" date="2025-09" db="UniProtKB">
        <authorList>
            <consortium name="Ensembl"/>
        </authorList>
    </citation>
    <scope>IDENTIFICATION</scope>
</reference>
<dbReference type="GO" id="GO:0046323">
    <property type="term" value="P:D-glucose import"/>
    <property type="evidence" value="ECO:0000318"/>
    <property type="project" value="GO_Central"/>
</dbReference>
<keyword evidence="2 6" id="KW-0812">Transmembrane</keyword>
<accession>A0A803SVL7</accession>
<evidence type="ECO:0000256" key="2">
    <source>
        <dbReference type="ARBA" id="ARBA00022692"/>
    </source>
</evidence>
<keyword evidence="3 6" id="KW-1133">Transmembrane helix</keyword>
<dbReference type="InterPro" id="IPR045263">
    <property type="entry name" value="GLUT"/>
</dbReference>
<feature type="transmembrane region" description="Helical" evidence="6">
    <location>
        <begin position="175"/>
        <end position="194"/>
    </location>
</feature>
<dbReference type="SUPFAM" id="SSF103473">
    <property type="entry name" value="MFS general substrate transporter"/>
    <property type="match status" value="2"/>
</dbReference>
<dbReference type="GeneTree" id="ENSGT00940000156846"/>
<dbReference type="InParanoid" id="A0A803SVL7"/>
<feature type="transmembrane region" description="Helical" evidence="6">
    <location>
        <begin position="79"/>
        <end position="102"/>
    </location>
</feature>
<reference evidence="8" key="2">
    <citation type="submission" date="2025-08" db="UniProtKB">
        <authorList>
            <consortium name="Ensembl"/>
        </authorList>
    </citation>
    <scope>IDENTIFICATION</scope>
</reference>
<dbReference type="InterPro" id="IPR005829">
    <property type="entry name" value="Sugar_transporter_CS"/>
</dbReference>
<dbReference type="InterPro" id="IPR036259">
    <property type="entry name" value="MFS_trans_sf"/>
</dbReference>
<feature type="transmembrane region" description="Helical" evidence="6">
    <location>
        <begin position="372"/>
        <end position="392"/>
    </location>
</feature>
<dbReference type="Proteomes" id="UP000001646">
    <property type="component" value="Unplaced"/>
</dbReference>
<dbReference type="InterPro" id="IPR020846">
    <property type="entry name" value="MFS_dom"/>
</dbReference>
<dbReference type="Bgee" id="ENSACAG00000022584">
    <property type="expression patterns" value="Expressed in brain"/>
</dbReference>
<evidence type="ECO:0000259" key="7">
    <source>
        <dbReference type="PROSITE" id="PS50850"/>
    </source>
</evidence>
<evidence type="ECO:0000256" key="1">
    <source>
        <dbReference type="ARBA" id="ARBA00004141"/>
    </source>
</evidence>
<evidence type="ECO:0000256" key="3">
    <source>
        <dbReference type="ARBA" id="ARBA00022989"/>
    </source>
</evidence>
<proteinExistence type="predicted"/>
<comment type="subcellular location">
    <subcellularLocation>
        <location evidence="1">Membrane</location>
        <topology evidence="1">Multi-pass membrane protein</topology>
    </subcellularLocation>
</comment>
<feature type="transmembrane region" description="Helical" evidence="6">
    <location>
        <begin position="214"/>
        <end position="233"/>
    </location>
</feature>
<dbReference type="PROSITE" id="PS00217">
    <property type="entry name" value="SUGAR_TRANSPORT_2"/>
    <property type="match status" value="1"/>
</dbReference>
<evidence type="ECO:0000256" key="6">
    <source>
        <dbReference type="SAM" id="Phobius"/>
    </source>
</evidence>
<feature type="region of interest" description="Disordered" evidence="5">
    <location>
        <begin position="1"/>
        <end position="20"/>
    </location>
</feature>
<feature type="transmembrane region" description="Helical" evidence="6">
    <location>
        <begin position="398"/>
        <end position="418"/>
    </location>
</feature>
<keyword evidence="9" id="KW-1185">Reference proteome</keyword>
<reference evidence="8" key="1">
    <citation type="submission" date="2009-12" db="EMBL/GenBank/DDBJ databases">
        <title>The Genome Sequence of Anolis carolinensis (Green Anole Lizard).</title>
        <authorList>
            <consortium name="The Genome Sequencing Platform"/>
            <person name="Di Palma F."/>
            <person name="Alfoldi J."/>
            <person name="Heiman D."/>
            <person name="Young S."/>
            <person name="Grabherr M."/>
            <person name="Johnson J."/>
            <person name="Lander E.S."/>
            <person name="Lindblad-Toh K."/>
        </authorList>
    </citation>
    <scope>NUCLEOTIDE SEQUENCE [LARGE SCALE GENOMIC DNA]</scope>
    <source>
        <strain evidence="8">JBL SC #1</strain>
    </source>
</reference>
<dbReference type="GO" id="GO:0005886">
    <property type="term" value="C:plasma membrane"/>
    <property type="evidence" value="ECO:0000318"/>
    <property type="project" value="GO_Central"/>
</dbReference>
<feature type="transmembrane region" description="Helical" evidence="6">
    <location>
        <begin position="142"/>
        <end position="163"/>
    </location>
</feature>
<dbReference type="PROSITE" id="PS50850">
    <property type="entry name" value="MFS"/>
    <property type="match status" value="1"/>
</dbReference>
<dbReference type="AlphaFoldDB" id="A0A803SVL7"/>
<dbReference type="Ensembl" id="ENSACAT00000057512.1">
    <property type="protein sequence ID" value="ENSACAP00000027007.1"/>
    <property type="gene ID" value="ENSACAG00000022584.2"/>
</dbReference>
<feature type="compositionally biased region" description="Basic residues" evidence="5">
    <location>
        <begin position="1"/>
        <end position="11"/>
    </location>
</feature>
<name>A0A803SVL7_ANOCA</name>
<evidence type="ECO:0000313" key="9">
    <source>
        <dbReference type="Proteomes" id="UP000001646"/>
    </source>
</evidence>
<dbReference type="PANTHER" id="PTHR23503">
    <property type="entry name" value="SOLUTE CARRIER FAMILY 2"/>
    <property type="match status" value="1"/>
</dbReference>
<dbReference type="InterPro" id="IPR005828">
    <property type="entry name" value="MFS_sugar_transport-like"/>
</dbReference>
<dbReference type="GO" id="GO:0070837">
    <property type="term" value="P:dehydroascorbic acid transport"/>
    <property type="evidence" value="ECO:0000318"/>
    <property type="project" value="GO_Central"/>
</dbReference>
<dbReference type="Gene3D" id="1.20.1250.20">
    <property type="entry name" value="MFS general substrate transporter like domains"/>
    <property type="match status" value="2"/>
</dbReference>
<keyword evidence="4 6" id="KW-0472">Membrane</keyword>
<evidence type="ECO:0000313" key="8">
    <source>
        <dbReference type="Ensembl" id="ENSACAP00000027007.1"/>
    </source>
</evidence>
<organism evidence="8 9">
    <name type="scientific">Anolis carolinensis</name>
    <name type="common">Green anole</name>
    <name type="synonym">American chameleon</name>
    <dbReference type="NCBI Taxonomy" id="28377"/>
    <lineage>
        <taxon>Eukaryota</taxon>
        <taxon>Metazoa</taxon>
        <taxon>Chordata</taxon>
        <taxon>Craniata</taxon>
        <taxon>Vertebrata</taxon>
        <taxon>Euteleostomi</taxon>
        <taxon>Lepidosauria</taxon>
        <taxon>Squamata</taxon>
        <taxon>Bifurcata</taxon>
        <taxon>Unidentata</taxon>
        <taxon>Episquamata</taxon>
        <taxon>Toxicofera</taxon>
        <taxon>Iguania</taxon>
        <taxon>Dactyloidae</taxon>
        <taxon>Anolis</taxon>
    </lineage>
</organism>
<feature type="transmembrane region" description="Helical" evidence="6">
    <location>
        <begin position="114"/>
        <end position="136"/>
    </location>
</feature>
<dbReference type="Pfam" id="PF00083">
    <property type="entry name" value="Sugar_tr"/>
    <property type="match status" value="2"/>
</dbReference>
<evidence type="ECO:0000256" key="4">
    <source>
        <dbReference type="ARBA" id="ARBA00023136"/>
    </source>
</evidence>